<dbReference type="InterPro" id="IPR014710">
    <property type="entry name" value="RmlC-like_jellyroll"/>
</dbReference>
<evidence type="ECO:0000313" key="2">
    <source>
        <dbReference type="EMBL" id="MBB5090951.1"/>
    </source>
</evidence>
<dbReference type="SUPFAM" id="SSF51182">
    <property type="entry name" value="RmlC-like cupins"/>
    <property type="match status" value="1"/>
</dbReference>
<dbReference type="Gene3D" id="2.60.120.10">
    <property type="entry name" value="Jelly Rolls"/>
    <property type="match status" value="1"/>
</dbReference>
<evidence type="ECO:0000313" key="3">
    <source>
        <dbReference type="Proteomes" id="UP000531231"/>
    </source>
</evidence>
<accession>A0A7W8AID5</accession>
<keyword evidence="2" id="KW-0413">Isomerase</keyword>
<dbReference type="GO" id="GO:0016853">
    <property type="term" value="F:isomerase activity"/>
    <property type="evidence" value="ECO:0007669"/>
    <property type="project" value="UniProtKB-KW"/>
</dbReference>
<dbReference type="Proteomes" id="UP000531231">
    <property type="component" value="Unassembled WGS sequence"/>
</dbReference>
<feature type="domain" description="Cupin type-2" evidence="1">
    <location>
        <begin position="44"/>
        <end position="105"/>
    </location>
</feature>
<dbReference type="RefSeq" id="WP_151159175.1">
    <property type="nucleotide sequence ID" value="NZ_JACHIL010000002.1"/>
</dbReference>
<dbReference type="AlphaFoldDB" id="A0A7W8AID5"/>
<keyword evidence="3" id="KW-1185">Reference proteome</keyword>
<gene>
    <name evidence="2" type="ORF">HNQ68_001475</name>
</gene>
<organism evidence="2 3">
    <name type="scientific">Pseudochrobactrum saccharolyticum</name>
    <dbReference type="NCBI Taxonomy" id="354352"/>
    <lineage>
        <taxon>Bacteria</taxon>
        <taxon>Pseudomonadati</taxon>
        <taxon>Pseudomonadota</taxon>
        <taxon>Alphaproteobacteria</taxon>
        <taxon>Hyphomicrobiales</taxon>
        <taxon>Brucellaceae</taxon>
        <taxon>Pseudochrobactrum</taxon>
    </lineage>
</organism>
<comment type="caution">
    <text evidence="2">The sequence shown here is derived from an EMBL/GenBank/DDBJ whole genome shotgun (WGS) entry which is preliminary data.</text>
</comment>
<protein>
    <submittedName>
        <fullName evidence="2">Mannose-6-phosphate isomerase-like protein (Cupin superfamily)</fullName>
    </submittedName>
</protein>
<dbReference type="Pfam" id="PF07883">
    <property type="entry name" value="Cupin_2"/>
    <property type="match status" value="1"/>
</dbReference>
<dbReference type="InterPro" id="IPR013096">
    <property type="entry name" value="Cupin_2"/>
</dbReference>
<evidence type="ECO:0000259" key="1">
    <source>
        <dbReference type="Pfam" id="PF07883"/>
    </source>
</evidence>
<name>A0A7W8AID5_9HYPH</name>
<sequence length="117" mass="13598">MQKQAAILKRTEWAEKPDVWHGEFEGKHFGTNVSVMFYTTEHIGRGPRLHKHPYDEIFIIRQGRALFTVDDRQFEAVAGQIIFGPANIPHKYVNLGPHNLEMTDIHVTDKFEQENLD</sequence>
<reference evidence="2 3" key="1">
    <citation type="submission" date="2020-08" db="EMBL/GenBank/DDBJ databases">
        <title>Genomic Encyclopedia of Type Strains, Phase IV (KMG-IV): sequencing the most valuable type-strain genomes for metagenomic binning, comparative biology and taxonomic classification.</title>
        <authorList>
            <person name="Goeker M."/>
        </authorList>
    </citation>
    <scope>NUCLEOTIDE SEQUENCE [LARGE SCALE GENOMIC DNA]</scope>
    <source>
        <strain evidence="2 3">DSM 25620</strain>
    </source>
</reference>
<dbReference type="EMBL" id="JACHIL010000002">
    <property type="protein sequence ID" value="MBB5090951.1"/>
    <property type="molecule type" value="Genomic_DNA"/>
</dbReference>
<dbReference type="InterPro" id="IPR011051">
    <property type="entry name" value="RmlC_Cupin_sf"/>
</dbReference>
<proteinExistence type="predicted"/>